<dbReference type="Proteomes" id="UP000653674">
    <property type="component" value="Unassembled WGS sequence"/>
</dbReference>
<sequence>MSIDAIGAIGGALPILPTPPALDAGTAQPADTGASFAATLGRGLEQLQSVQSKADDLAVQAAAGTLADPAEYMIASSQASLATQLTVAVRNKAIEAFNEIMRLQA</sequence>
<dbReference type="RefSeq" id="WP_168078501.1">
    <property type="nucleotide sequence ID" value="NZ_BAAAQJ010000004.1"/>
</dbReference>
<gene>
    <name evidence="4 6" type="primary">fliE</name>
    <name evidence="6" type="ORF">Pfl04_26400</name>
</gene>
<comment type="caution">
    <text evidence="6">The sequence shown here is derived from an EMBL/GenBank/DDBJ whole genome shotgun (WGS) entry which is preliminary data.</text>
</comment>
<keyword evidence="3 4" id="KW-0975">Bacterial flagellum</keyword>
<name>A0A8J3PL84_9ACTN</name>
<dbReference type="PANTHER" id="PTHR34653:SF1">
    <property type="entry name" value="FLAGELLAR HOOK-BASAL BODY COMPLEX PROTEIN FLIE"/>
    <property type="match status" value="1"/>
</dbReference>
<evidence type="ECO:0000256" key="3">
    <source>
        <dbReference type="ARBA" id="ARBA00023143"/>
    </source>
</evidence>
<keyword evidence="6" id="KW-0966">Cell projection</keyword>
<dbReference type="HAMAP" id="MF_00724">
    <property type="entry name" value="FliE"/>
    <property type="match status" value="1"/>
</dbReference>
<accession>A0A8J3PL84</accession>
<dbReference type="GO" id="GO:0071973">
    <property type="term" value="P:bacterial-type flagellum-dependent cell motility"/>
    <property type="evidence" value="ECO:0007669"/>
    <property type="project" value="InterPro"/>
</dbReference>
<dbReference type="EMBL" id="BONU01000015">
    <property type="protein sequence ID" value="GIG74236.1"/>
    <property type="molecule type" value="Genomic_DNA"/>
</dbReference>
<dbReference type="NCBIfam" id="TIGR00205">
    <property type="entry name" value="fliE"/>
    <property type="match status" value="1"/>
</dbReference>
<evidence type="ECO:0000256" key="4">
    <source>
        <dbReference type="HAMAP-Rule" id="MF_00724"/>
    </source>
</evidence>
<dbReference type="AlphaFoldDB" id="A0A8J3PL84"/>
<dbReference type="PRINTS" id="PR01006">
    <property type="entry name" value="FLGHOOKFLIE"/>
</dbReference>
<keyword evidence="6" id="KW-0969">Cilium</keyword>
<proteinExistence type="inferred from homology"/>
<dbReference type="GO" id="GO:0003774">
    <property type="term" value="F:cytoskeletal motor activity"/>
    <property type="evidence" value="ECO:0007669"/>
    <property type="project" value="InterPro"/>
</dbReference>
<comment type="subcellular location">
    <subcellularLocation>
        <location evidence="1 4">Bacterial flagellum basal body</location>
    </subcellularLocation>
</comment>
<reference evidence="6" key="1">
    <citation type="submission" date="2021-01" db="EMBL/GenBank/DDBJ databases">
        <title>Whole genome shotgun sequence of Planosporangium flavigriseum NBRC 105377.</title>
        <authorList>
            <person name="Komaki H."/>
            <person name="Tamura T."/>
        </authorList>
    </citation>
    <scope>NUCLEOTIDE SEQUENCE</scope>
    <source>
        <strain evidence="6">NBRC 105377</strain>
    </source>
</reference>
<dbReference type="GO" id="GO:0009425">
    <property type="term" value="C:bacterial-type flagellum basal body"/>
    <property type="evidence" value="ECO:0007669"/>
    <property type="project" value="UniProtKB-SubCell"/>
</dbReference>
<comment type="similarity">
    <text evidence="2 4">Belongs to the FliE family.</text>
</comment>
<evidence type="ECO:0000256" key="1">
    <source>
        <dbReference type="ARBA" id="ARBA00004117"/>
    </source>
</evidence>
<dbReference type="InterPro" id="IPR001624">
    <property type="entry name" value="FliE"/>
</dbReference>
<dbReference type="PANTHER" id="PTHR34653">
    <property type="match status" value="1"/>
</dbReference>
<evidence type="ECO:0000313" key="6">
    <source>
        <dbReference type="EMBL" id="GIG74236.1"/>
    </source>
</evidence>
<protein>
    <recommendedName>
        <fullName evidence="4 5">Flagellar hook-basal body complex protein FliE</fullName>
    </recommendedName>
</protein>
<keyword evidence="6" id="KW-0282">Flagellum</keyword>
<evidence type="ECO:0000256" key="5">
    <source>
        <dbReference type="NCBIfam" id="TIGR00205"/>
    </source>
</evidence>
<keyword evidence="7" id="KW-1185">Reference proteome</keyword>
<evidence type="ECO:0000256" key="2">
    <source>
        <dbReference type="ARBA" id="ARBA00009272"/>
    </source>
</evidence>
<organism evidence="6 7">
    <name type="scientific">Planosporangium flavigriseum</name>
    <dbReference type="NCBI Taxonomy" id="373681"/>
    <lineage>
        <taxon>Bacteria</taxon>
        <taxon>Bacillati</taxon>
        <taxon>Actinomycetota</taxon>
        <taxon>Actinomycetes</taxon>
        <taxon>Micromonosporales</taxon>
        <taxon>Micromonosporaceae</taxon>
        <taxon>Planosporangium</taxon>
    </lineage>
</organism>
<evidence type="ECO:0000313" key="7">
    <source>
        <dbReference type="Proteomes" id="UP000653674"/>
    </source>
</evidence>
<dbReference type="Pfam" id="PF02049">
    <property type="entry name" value="FliE"/>
    <property type="match status" value="1"/>
</dbReference>
<dbReference type="GO" id="GO:0005198">
    <property type="term" value="F:structural molecule activity"/>
    <property type="evidence" value="ECO:0007669"/>
    <property type="project" value="UniProtKB-UniRule"/>
</dbReference>